<dbReference type="PROSITE" id="PS51318">
    <property type="entry name" value="TAT"/>
    <property type="match status" value="1"/>
</dbReference>
<name>A0A517YAX0_9BACT</name>
<accession>A0A517YAX0</accession>
<dbReference type="OrthoDB" id="242701at2"/>
<protein>
    <submittedName>
        <fullName evidence="2">Uncharacterized protein</fullName>
    </submittedName>
</protein>
<proteinExistence type="predicted"/>
<feature type="chain" id="PRO_5021724942" evidence="1">
    <location>
        <begin position="27"/>
        <end position="337"/>
    </location>
</feature>
<dbReference type="RefSeq" id="WP_145088228.1">
    <property type="nucleotide sequence ID" value="NZ_CP036274.1"/>
</dbReference>
<dbReference type="EMBL" id="CP036274">
    <property type="protein sequence ID" value="QDU27385.1"/>
    <property type="molecule type" value="Genomic_DNA"/>
</dbReference>
<evidence type="ECO:0000256" key="1">
    <source>
        <dbReference type="SAM" id="SignalP"/>
    </source>
</evidence>
<sequence precursor="true">MSSPVSRRHFLLGSAAALAVGQLANAEPKVPVGTPLPKQSLKGVVVPGTGSRVPRTGDDFEADDWIYYPQHPKSSYNIDENIRAPGGVSKNYLWVEAAKRGTPDIVKRVPTPKGGIEGSKGSIMMQTLYSGVPGRLSGADQQDDLLQDVKGRFGSEIPVSWTPNVVVRVYVPAAEKWEMRYAYTFGFRAGLMGHTPKGKSDEYWPGIFLEQQFDLKNSEKHSFVRARIRGDEWGRDLPGPTYECETWITMGMSFTPDGRCHFFSRAGVDNLTEADHLGSWYSYNWRAHTFMAYFFNVMNMDDGRSLSTPWIIDDPMLYVASAPQLRSAQTPPAASKR</sequence>
<feature type="signal peptide" evidence="1">
    <location>
        <begin position="1"/>
        <end position="26"/>
    </location>
</feature>
<dbReference type="KEGG" id="aagg:ETAA8_24720"/>
<organism evidence="2 3">
    <name type="scientific">Anatilimnocola aggregata</name>
    <dbReference type="NCBI Taxonomy" id="2528021"/>
    <lineage>
        <taxon>Bacteria</taxon>
        <taxon>Pseudomonadati</taxon>
        <taxon>Planctomycetota</taxon>
        <taxon>Planctomycetia</taxon>
        <taxon>Pirellulales</taxon>
        <taxon>Pirellulaceae</taxon>
        <taxon>Anatilimnocola</taxon>
    </lineage>
</organism>
<reference evidence="2 3" key="1">
    <citation type="submission" date="2019-02" db="EMBL/GenBank/DDBJ databases">
        <title>Deep-cultivation of Planctomycetes and their phenomic and genomic characterization uncovers novel biology.</title>
        <authorList>
            <person name="Wiegand S."/>
            <person name="Jogler M."/>
            <person name="Boedeker C."/>
            <person name="Pinto D."/>
            <person name="Vollmers J."/>
            <person name="Rivas-Marin E."/>
            <person name="Kohn T."/>
            <person name="Peeters S.H."/>
            <person name="Heuer A."/>
            <person name="Rast P."/>
            <person name="Oberbeckmann S."/>
            <person name="Bunk B."/>
            <person name="Jeske O."/>
            <person name="Meyerdierks A."/>
            <person name="Storesund J.E."/>
            <person name="Kallscheuer N."/>
            <person name="Luecker S."/>
            <person name="Lage O.M."/>
            <person name="Pohl T."/>
            <person name="Merkel B.J."/>
            <person name="Hornburger P."/>
            <person name="Mueller R.-W."/>
            <person name="Bruemmer F."/>
            <person name="Labrenz M."/>
            <person name="Spormann A.M."/>
            <person name="Op den Camp H."/>
            <person name="Overmann J."/>
            <person name="Amann R."/>
            <person name="Jetten M.S.M."/>
            <person name="Mascher T."/>
            <person name="Medema M.H."/>
            <person name="Devos D.P."/>
            <person name="Kaster A.-K."/>
            <person name="Ovreas L."/>
            <person name="Rohde M."/>
            <person name="Galperin M.Y."/>
            <person name="Jogler C."/>
        </authorList>
    </citation>
    <scope>NUCLEOTIDE SEQUENCE [LARGE SCALE GENOMIC DNA]</scope>
    <source>
        <strain evidence="2 3">ETA_A8</strain>
    </source>
</reference>
<dbReference type="Proteomes" id="UP000315017">
    <property type="component" value="Chromosome"/>
</dbReference>
<dbReference type="AlphaFoldDB" id="A0A517YAX0"/>
<evidence type="ECO:0000313" key="2">
    <source>
        <dbReference type="EMBL" id="QDU27385.1"/>
    </source>
</evidence>
<dbReference type="InterPro" id="IPR006311">
    <property type="entry name" value="TAT_signal"/>
</dbReference>
<evidence type="ECO:0000313" key="3">
    <source>
        <dbReference type="Proteomes" id="UP000315017"/>
    </source>
</evidence>
<keyword evidence="1" id="KW-0732">Signal</keyword>
<keyword evidence="3" id="KW-1185">Reference proteome</keyword>
<gene>
    <name evidence="2" type="ORF">ETAA8_24720</name>
</gene>